<reference evidence="1 2" key="1">
    <citation type="submission" date="2021-06" db="EMBL/GenBank/DDBJ databases">
        <title>Caerostris extrusa draft genome.</title>
        <authorList>
            <person name="Kono N."/>
            <person name="Arakawa K."/>
        </authorList>
    </citation>
    <scope>NUCLEOTIDE SEQUENCE [LARGE SCALE GENOMIC DNA]</scope>
</reference>
<sequence>MACRPVIAANIINIRGFIILGNQIFSRVLSAFSFSLGRKAQKERILTEEIDPREDFVEGKGKDCLLGEKVGP</sequence>
<dbReference type="Proteomes" id="UP001054945">
    <property type="component" value="Unassembled WGS sequence"/>
</dbReference>
<organism evidence="1 2">
    <name type="scientific">Caerostris extrusa</name>
    <name type="common">Bark spider</name>
    <name type="synonym">Caerostris bankana</name>
    <dbReference type="NCBI Taxonomy" id="172846"/>
    <lineage>
        <taxon>Eukaryota</taxon>
        <taxon>Metazoa</taxon>
        <taxon>Ecdysozoa</taxon>
        <taxon>Arthropoda</taxon>
        <taxon>Chelicerata</taxon>
        <taxon>Arachnida</taxon>
        <taxon>Araneae</taxon>
        <taxon>Araneomorphae</taxon>
        <taxon>Entelegynae</taxon>
        <taxon>Araneoidea</taxon>
        <taxon>Araneidae</taxon>
        <taxon>Caerostris</taxon>
    </lineage>
</organism>
<name>A0AAV4T6J7_CAEEX</name>
<protein>
    <submittedName>
        <fullName evidence="1">Uncharacterized protein</fullName>
    </submittedName>
</protein>
<dbReference type="AlphaFoldDB" id="A0AAV4T6J7"/>
<proteinExistence type="predicted"/>
<evidence type="ECO:0000313" key="1">
    <source>
        <dbReference type="EMBL" id="GIY40931.1"/>
    </source>
</evidence>
<evidence type="ECO:0000313" key="2">
    <source>
        <dbReference type="Proteomes" id="UP001054945"/>
    </source>
</evidence>
<dbReference type="EMBL" id="BPLR01010677">
    <property type="protein sequence ID" value="GIY40931.1"/>
    <property type="molecule type" value="Genomic_DNA"/>
</dbReference>
<accession>A0AAV4T6J7</accession>
<gene>
    <name evidence="1" type="ORF">CEXT_651111</name>
</gene>
<comment type="caution">
    <text evidence="1">The sequence shown here is derived from an EMBL/GenBank/DDBJ whole genome shotgun (WGS) entry which is preliminary data.</text>
</comment>
<keyword evidence="2" id="KW-1185">Reference proteome</keyword>